<evidence type="ECO:0000256" key="8">
    <source>
        <dbReference type="SAM" id="MobiDB-lite"/>
    </source>
</evidence>
<dbReference type="GO" id="GO:0005886">
    <property type="term" value="C:plasma membrane"/>
    <property type="evidence" value="ECO:0007669"/>
    <property type="project" value="TreeGrafter"/>
</dbReference>
<protein>
    <submittedName>
        <fullName evidence="10">Uncharacterized protein</fullName>
    </submittedName>
</protein>
<dbReference type="EMBL" id="AUPL01006456">
    <property type="protein sequence ID" value="ESL05879.1"/>
    <property type="molecule type" value="Genomic_DNA"/>
</dbReference>
<proteinExistence type="inferred from homology"/>
<evidence type="ECO:0000256" key="5">
    <source>
        <dbReference type="ARBA" id="ARBA00023065"/>
    </source>
</evidence>
<keyword evidence="6 7" id="KW-0407">Ion channel</keyword>
<dbReference type="GO" id="GO:0034765">
    <property type="term" value="P:regulation of monoatomic ion transmembrane transport"/>
    <property type="evidence" value="ECO:0007669"/>
    <property type="project" value="TreeGrafter"/>
</dbReference>
<keyword evidence="2 7" id="KW-0633">Potassium transport</keyword>
<dbReference type="SUPFAM" id="SSF81324">
    <property type="entry name" value="Voltage-gated potassium channels"/>
    <property type="match status" value="1"/>
</dbReference>
<dbReference type="InterPro" id="IPR013518">
    <property type="entry name" value="K_chnl_inward-rec_Kir_cyto"/>
</dbReference>
<keyword evidence="4 7" id="KW-0630">Potassium</keyword>
<keyword evidence="7 9" id="KW-0812">Transmembrane</keyword>
<evidence type="ECO:0000313" key="11">
    <source>
        <dbReference type="Proteomes" id="UP000031737"/>
    </source>
</evidence>
<dbReference type="Proteomes" id="UP000031737">
    <property type="component" value="Unassembled WGS sequence"/>
</dbReference>
<evidence type="ECO:0000256" key="6">
    <source>
        <dbReference type="ARBA" id="ARBA00023303"/>
    </source>
</evidence>
<comment type="subcellular location">
    <subcellularLocation>
        <location evidence="7">Membrane</location>
        <topology evidence="7">Multi-pass membrane protein</topology>
    </subcellularLocation>
</comment>
<dbReference type="GO" id="GO:0005242">
    <property type="term" value="F:inward rectifier potassium channel activity"/>
    <property type="evidence" value="ECO:0007669"/>
    <property type="project" value="InterPro"/>
</dbReference>
<dbReference type="VEuPathDB" id="TriTrypDB:TRSC58_06456"/>
<dbReference type="AlphaFoldDB" id="A0A061ITI0"/>
<name>A0A061ITI0_TRYRA</name>
<feature type="transmembrane region" description="Helical" evidence="9">
    <location>
        <begin position="77"/>
        <end position="104"/>
    </location>
</feature>
<evidence type="ECO:0000256" key="9">
    <source>
        <dbReference type="SAM" id="Phobius"/>
    </source>
</evidence>
<dbReference type="Gene3D" id="1.10.287.70">
    <property type="match status" value="1"/>
</dbReference>
<dbReference type="GO" id="GO:1990573">
    <property type="term" value="P:potassium ion import across plasma membrane"/>
    <property type="evidence" value="ECO:0007669"/>
    <property type="project" value="TreeGrafter"/>
</dbReference>
<feature type="compositionally biased region" description="Basic residues" evidence="8">
    <location>
        <begin position="325"/>
        <end position="335"/>
    </location>
</feature>
<dbReference type="SUPFAM" id="SSF81296">
    <property type="entry name" value="E set domains"/>
    <property type="match status" value="1"/>
</dbReference>
<keyword evidence="5 7" id="KW-0406">Ion transport</keyword>
<dbReference type="Gene3D" id="2.60.40.1400">
    <property type="entry name" value="G protein-activated inward rectifier potassium channel 1"/>
    <property type="match status" value="2"/>
</dbReference>
<evidence type="ECO:0000256" key="3">
    <source>
        <dbReference type="ARBA" id="ARBA00022882"/>
    </source>
</evidence>
<comment type="similarity">
    <text evidence="7">Belongs to the inward rectifier-type potassium channel (TC 1.A.2.1) family.</text>
</comment>
<comment type="caution">
    <text evidence="10">The sequence shown here is derived from an EMBL/GenBank/DDBJ whole genome shotgun (WGS) entry which is preliminary data.</text>
</comment>
<evidence type="ECO:0000313" key="10">
    <source>
        <dbReference type="EMBL" id="ESL05879.1"/>
    </source>
</evidence>
<keyword evidence="9" id="KW-0472">Membrane</keyword>
<keyword evidence="1 7" id="KW-0813">Transport</keyword>
<dbReference type="InterPro" id="IPR014756">
    <property type="entry name" value="Ig_E-set"/>
</dbReference>
<evidence type="ECO:0000256" key="4">
    <source>
        <dbReference type="ARBA" id="ARBA00022958"/>
    </source>
</evidence>
<organism evidence="10 11">
    <name type="scientific">Trypanosoma rangeli SC58</name>
    <dbReference type="NCBI Taxonomy" id="429131"/>
    <lineage>
        <taxon>Eukaryota</taxon>
        <taxon>Discoba</taxon>
        <taxon>Euglenozoa</taxon>
        <taxon>Kinetoplastea</taxon>
        <taxon>Metakinetoplastina</taxon>
        <taxon>Trypanosomatida</taxon>
        <taxon>Trypanosomatidae</taxon>
        <taxon>Trypanosoma</taxon>
        <taxon>Herpetosoma</taxon>
    </lineage>
</organism>
<keyword evidence="3 7" id="KW-0851">Voltage-gated channel</keyword>
<sequence>MQTWKYKRVRGHSLKPGGRSLRLDPELRVSSVFGNFPEQKRSVVRVFDEDGGLTTREVGVKRFQFARLSIFYMLRSLTWPILCTYLFMLYLAVLFVFATLYFIWGNVCGAWQGTTWATALYFTVVSLAANGGYFGEPADTMLCPTHPCFSGRTFIVMLLSYTNIIFVGLVAALVVGKAEYGGKLGQRIVFSDFCSLTPLPGRRDRIWCLTFRMANSDGQKPLAHGRLRVFIVTAEPLKDHSMLCKADTTTQHAGTAPGKLWRGKDEGGGGYRRPHRAPTPAAGPARETGEAEREASAGFHSCLGTPRDEVAQEAAPGDTQQTPVRGKRQRRRRQKGPQSPRICEASTEGGGEGEEDAARAKSIALLSVTEVGGSSSSTAAVDVVGGQRHGDCDPQLSATTGRNPVQQPYFATQQHPIVDAGGSSGYSEVRIPVAAAGGAGAGAGVSGNEDSGSNEDYDGFERVSICVEELRWTCPNERYVEARQGQLALWVPVSITHVIDRHSPLYRYMGHAGADDAEPATMMQPGTAEWATNSLCSFQIVATFDATEMESGANIMAKRTYTAHDIVAHYQFSNKMVLVRPGSREVLVDYHYFNEMLPVPTGEYVATDKDAPHESA</sequence>
<feature type="region of interest" description="Disordered" evidence="8">
    <location>
        <begin position="248"/>
        <end position="356"/>
    </location>
</feature>
<reference evidence="10 11" key="1">
    <citation type="submission" date="2013-07" db="EMBL/GenBank/DDBJ databases">
        <authorList>
            <person name="Stoco P.H."/>
            <person name="Wagner G."/>
            <person name="Gerber A."/>
            <person name="Zaha A."/>
            <person name="Thompson C."/>
            <person name="Bartholomeu D.C."/>
            <person name="Luckemeyer D.D."/>
            <person name="Bahia D."/>
            <person name="Loreto E."/>
            <person name="Prestes E.B."/>
            <person name="Lima F.M."/>
            <person name="Rodrigues-Luiz G."/>
            <person name="Vallejo G.A."/>
            <person name="Filho J.F."/>
            <person name="Monteiro K.M."/>
            <person name="Tyler K.M."/>
            <person name="de Almeida L.G."/>
            <person name="Ortiz M.F."/>
            <person name="Siervo M.A."/>
            <person name="de Moraes M.H."/>
            <person name="Cunha O.L."/>
            <person name="Mendonca-Neto R."/>
            <person name="Silva R."/>
            <person name="Teixeira S.M."/>
            <person name="Murta S.M."/>
            <person name="Sincero T.C."/>
            <person name="Mendes T.A."/>
            <person name="Urmenyi T.P."/>
            <person name="Silva V.G."/>
            <person name="da Rocha W.D."/>
            <person name="Andersson B."/>
            <person name="Romanha A.J."/>
            <person name="Steindel M."/>
            <person name="de Vasconcelos A.T."/>
            <person name="Grisard E.C."/>
        </authorList>
    </citation>
    <scope>NUCLEOTIDE SEQUENCE [LARGE SCALE GENOMIC DNA]</scope>
    <source>
        <strain evidence="10 11">SC58</strain>
    </source>
</reference>
<dbReference type="GO" id="GO:0034702">
    <property type="term" value="C:monoatomic ion channel complex"/>
    <property type="evidence" value="ECO:0007669"/>
    <property type="project" value="UniProtKB-KW"/>
</dbReference>
<feature type="transmembrane region" description="Helical" evidence="9">
    <location>
        <begin position="154"/>
        <end position="176"/>
    </location>
</feature>
<keyword evidence="11" id="KW-1185">Reference proteome</keyword>
<feature type="transmembrane region" description="Helical" evidence="9">
    <location>
        <begin position="116"/>
        <end position="134"/>
    </location>
</feature>
<accession>A0A061ITI0</accession>
<keyword evidence="9" id="KW-1133">Transmembrane helix</keyword>
<dbReference type="PANTHER" id="PTHR11767">
    <property type="entry name" value="INWARD RECTIFIER POTASSIUM CHANNEL"/>
    <property type="match status" value="1"/>
</dbReference>
<dbReference type="OrthoDB" id="273257at2759"/>
<evidence type="ECO:0000256" key="1">
    <source>
        <dbReference type="ARBA" id="ARBA00022448"/>
    </source>
</evidence>
<dbReference type="InterPro" id="IPR016449">
    <property type="entry name" value="K_chnl_inward-rec_Kir"/>
</dbReference>
<dbReference type="PANTHER" id="PTHR11767:SF102">
    <property type="entry name" value="INWARDLY RECTIFYING POTASSIUM CHANNEL 1, ISOFORM F"/>
    <property type="match status" value="1"/>
</dbReference>
<evidence type="ECO:0000256" key="7">
    <source>
        <dbReference type="RuleBase" id="RU003822"/>
    </source>
</evidence>
<evidence type="ECO:0000256" key="2">
    <source>
        <dbReference type="ARBA" id="ARBA00022538"/>
    </source>
</evidence>
<gene>
    <name evidence="10" type="ORF">TRSC58_06456</name>
</gene>